<keyword evidence="2 5" id="KW-0479">Metal-binding</keyword>
<proteinExistence type="inferred from homology"/>
<feature type="binding site" evidence="5">
    <location>
        <position position="186"/>
    </location>
    <ligand>
        <name>NAD(+)</name>
        <dbReference type="ChEBI" id="CHEBI:57540"/>
    </ligand>
</feature>
<protein>
    <recommendedName>
        <fullName evidence="5">Histidinol dehydrogenase</fullName>
        <shortName evidence="5">HDH</shortName>
        <ecNumber evidence="5">1.1.1.23</ecNumber>
    </recommendedName>
</protein>
<comment type="similarity">
    <text evidence="1 5 6 7">Belongs to the histidinol dehydrogenase family.</text>
</comment>
<keyword evidence="3 5" id="KW-0862">Zinc</keyword>
<feature type="active site" description="Proton acceptor" evidence="5">
    <location>
        <position position="323"/>
    </location>
</feature>
<dbReference type="Pfam" id="PF00815">
    <property type="entry name" value="Histidinol_dh"/>
    <property type="match status" value="1"/>
</dbReference>
<dbReference type="GO" id="GO:0004399">
    <property type="term" value="F:histidinol dehydrogenase activity"/>
    <property type="evidence" value="ECO:0007669"/>
    <property type="project" value="UniProtKB-EC"/>
</dbReference>
<comment type="caution">
    <text evidence="8">The sequence shown here is derived from an EMBL/GenBank/DDBJ whole genome shotgun (WGS) entry which is preliminary data.</text>
</comment>
<dbReference type="PIRSF" id="PIRSF000099">
    <property type="entry name" value="Histidinol_dh"/>
    <property type="match status" value="1"/>
</dbReference>
<feature type="binding site" evidence="5">
    <location>
        <position position="233"/>
    </location>
    <ligand>
        <name>substrate</name>
    </ligand>
</feature>
<dbReference type="Gene3D" id="3.40.50.1980">
    <property type="entry name" value="Nitrogenase molybdenum iron protein domain"/>
    <property type="match status" value="2"/>
</dbReference>
<dbReference type="Proteomes" id="UP001560573">
    <property type="component" value="Unassembled WGS sequence"/>
</dbReference>
<keyword evidence="4 5" id="KW-0560">Oxidoreductase</keyword>
<gene>
    <name evidence="5 8" type="primary">hisD</name>
    <name evidence="8" type="ORF">QTN47_11075</name>
</gene>
<feature type="binding site" evidence="5">
    <location>
        <position position="258"/>
    </location>
    <ligand>
        <name>substrate</name>
    </ligand>
</feature>
<feature type="binding site" evidence="5">
    <location>
        <position position="323"/>
    </location>
    <ligand>
        <name>substrate</name>
    </ligand>
</feature>
<evidence type="ECO:0000256" key="3">
    <source>
        <dbReference type="ARBA" id="ARBA00022833"/>
    </source>
</evidence>
<dbReference type="HAMAP" id="MF_01024">
    <property type="entry name" value="HisD"/>
    <property type="match status" value="1"/>
</dbReference>
<dbReference type="InterPro" id="IPR001692">
    <property type="entry name" value="Histidinol_DH_CS"/>
</dbReference>
<dbReference type="InterPro" id="IPR022695">
    <property type="entry name" value="Histidinol_DH_monofunct"/>
</dbReference>
<accession>A0ABV3ZDU5</accession>
<dbReference type="InterPro" id="IPR016161">
    <property type="entry name" value="Ald_DH/histidinol_DH"/>
</dbReference>
<feature type="binding site" evidence="5">
    <location>
        <position position="255"/>
    </location>
    <ligand>
        <name>Zn(2+)</name>
        <dbReference type="ChEBI" id="CHEBI:29105"/>
    </ligand>
</feature>
<dbReference type="SUPFAM" id="SSF53720">
    <property type="entry name" value="ALDH-like"/>
    <property type="match status" value="1"/>
</dbReference>
<name>A0ABV3ZDU5_9BACT</name>
<feature type="binding site" evidence="5">
    <location>
        <position position="209"/>
    </location>
    <ligand>
        <name>NAD(+)</name>
        <dbReference type="ChEBI" id="CHEBI:57540"/>
    </ligand>
</feature>
<keyword evidence="5" id="KW-0028">Amino-acid biosynthesis</keyword>
<feature type="binding site" evidence="5">
    <location>
        <position position="415"/>
    </location>
    <ligand>
        <name>Zn(2+)</name>
        <dbReference type="ChEBI" id="CHEBI:29105"/>
    </ligand>
</feature>
<comment type="function">
    <text evidence="5">Catalyzes the sequential NAD-dependent oxidations of L-histidinol to L-histidinaldehyde and then to L-histidine.</text>
</comment>
<sequence>MNVQVRPQRDQWTGLLQRPELDNTKLEASVKKILQDVKEKGDEAIFHYTQQFDGIAINRLQASQQEINEAISTLPDDLKNAIQLAANNITAFHKKQLSVPEVIETMPGVLCWRKSIGIEKVGLYIPGGSAPLFSTILMLAIPAKLAGCKEIILCSPPGKDGKLHPAILYAAQLTGITKVFKTGGVQAIAAMAFGTASIPKTYKIFGPGNQYVTCAKQLVQQYGVAIDMPAGPSEVCVIADDSCVPAFVAADLLSQAEHGPDSQVLLVSPSEEVVKNVQQELKKQLAVLPRKELAEKALQNSKAIIAKDMQEAVELVNTYAAEHLILSCENDEAIAELIMNAGSIFLGNYSPESVGDYASGTNHTLPTNGYARMYSGVSVDSFVKKVTYQKLTKEGLHQIGKAVELMAEAEGLEAHKNAVTIRMK</sequence>
<dbReference type="RefSeq" id="WP_369329448.1">
    <property type="nucleotide sequence ID" value="NZ_JAULBC010000003.1"/>
</dbReference>
<evidence type="ECO:0000313" key="9">
    <source>
        <dbReference type="Proteomes" id="UP001560573"/>
    </source>
</evidence>
<organism evidence="8 9">
    <name type="scientific">Danxiaibacter flavus</name>
    <dbReference type="NCBI Taxonomy" id="3049108"/>
    <lineage>
        <taxon>Bacteria</taxon>
        <taxon>Pseudomonadati</taxon>
        <taxon>Bacteroidota</taxon>
        <taxon>Chitinophagia</taxon>
        <taxon>Chitinophagales</taxon>
        <taxon>Chitinophagaceae</taxon>
        <taxon>Danxiaibacter</taxon>
    </lineage>
</organism>
<feature type="binding site" evidence="5">
    <location>
        <position position="415"/>
    </location>
    <ligand>
        <name>substrate</name>
    </ligand>
</feature>
<feature type="binding site" evidence="5">
    <location>
        <position position="255"/>
    </location>
    <ligand>
        <name>substrate</name>
    </ligand>
</feature>
<dbReference type="Gene3D" id="1.20.5.1300">
    <property type="match status" value="1"/>
</dbReference>
<feature type="binding site" evidence="5">
    <location>
        <position position="356"/>
    </location>
    <ligand>
        <name>Zn(2+)</name>
        <dbReference type="ChEBI" id="CHEBI:29105"/>
    </ligand>
</feature>
<dbReference type="PRINTS" id="PR00083">
    <property type="entry name" value="HOLDHDRGNASE"/>
</dbReference>
<evidence type="ECO:0000256" key="1">
    <source>
        <dbReference type="ARBA" id="ARBA00010178"/>
    </source>
</evidence>
<dbReference type="NCBIfam" id="TIGR00069">
    <property type="entry name" value="hisD"/>
    <property type="match status" value="1"/>
</dbReference>
<evidence type="ECO:0000256" key="4">
    <source>
        <dbReference type="ARBA" id="ARBA00023002"/>
    </source>
</evidence>
<dbReference type="PROSITE" id="PS00611">
    <property type="entry name" value="HISOL_DEHYDROGENASE"/>
    <property type="match status" value="1"/>
</dbReference>
<feature type="binding site" evidence="5">
    <location>
        <position position="410"/>
    </location>
    <ligand>
        <name>substrate</name>
    </ligand>
</feature>
<dbReference type="EC" id="1.1.1.23" evidence="5"/>
<feature type="active site" description="Proton acceptor" evidence="5">
    <location>
        <position position="322"/>
    </location>
</feature>
<keyword evidence="5" id="KW-0520">NAD</keyword>
<feature type="binding site" evidence="5">
    <location>
        <position position="124"/>
    </location>
    <ligand>
        <name>NAD(+)</name>
        <dbReference type="ChEBI" id="CHEBI:57540"/>
    </ligand>
</feature>
<keyword evidence="9" id="KW-1185">Reference proteome</keyword>
<evidence type="ECO:0000256" key="6">
    <source>
        <dbReference type="PIRNR" id="PIRNR000099"/>
    </source>
</evidence>
<dbReference type="EMBL" id="JAULBC010000003">
    <property type="protein sequence ID" value="MEX6688041.1"/>
    <property type="molecule type" value="Genomic_DNA"/>
</dbReference>
<comment type="catalytic activity">
    <reaction evidence="5">
        <text>L-histidinol + 2 NAD(+) + H2O = L-histidine + 2 NADH + 3 H(+)</text>
        <dbReference type="Rhea" id="RHEA:20641"/>
        <dbReference type="ChEBI" id="CHEBI:15377"/>
        <dbReference type="ChEBI" id="CHEBI:15378"/>
        <dbReference type="ChEBI" id="CHEBI:57540"/>
        <dbReference type="ChEBI" id="CHEBI:57595"/>
        <dbReference type="ChEBI" id="CHEBI:57699"/>
        <dbReference type="ChEBI" id="CHEBI:57945"/>
        <dbReference type="EC" id="1.1.1.23"/>
    </reaction>
</comment>
<evidence type="ECO:0000313" key="8">
    <source>
        <dbReference type="EMBL" id="MEX6688041.1"/>
    </source>
</evidence>
<evidence type="ECO:0000256" key="5">
    <source>
        <dbReference type="HAMAP-Rule" id="MF_01024"/>
    </source>
</evidence>
<feature type="binding site" evidence="5">
    <location>
        <position position="258"/>
    </location>
    <ligand>
        <name>Zn(2+)</name>
        <dbReference type="ChEBI" id="CHEBI:29105"/>
    </ligand>
</feature>
<keyword evidence="5" id="KW-0368">Histidine biosynthesis</keyword>
<dbReference type="PANTHER" id="PTHR21256">
    <property type="entry name" value="HISTIDINOL DEHYDROGENASE HDH"/>
    <property type="match status" value="1"/>
</dbReference>
<dbReference type="CDD" id="cd06572">
    <property type="entry name" value="Histidinol_dh"/>
    <property type="match status" value="1"/>
</dbReference>
<evidence type="ECO:0000256" key="7">
    <source>
        <dbReference type="RuleBase" id="RU004175"/>
    </source>
</evidence>
<feature type="binding site" evidence="5">
    <location>
        <position position="356"/>
    </location>
    <ligand>
        <name>substrate</name>
    </ligand>
</feature>
<dbReference type="PANTHER" id="PTHR21256:SF2">
    <property type="entry name" value="HISTIDINE BIOSYNTHESIS TRIFUNCTIONAL PROTEIN"/>
    <property type="match status" value="1"/>
</dbReference>
<dbReference type="InterPro" id="IPR012131">
    <property type="entry name" value="Hstdl_DH"/>
</dbReference>
<reference evidence="8 9" key="1">
    <citation type="submission" date="2023-07" db="EMBL/GenBank/DDBJ databases">
        <authorList>
            <person name="Lian W.-H."/>
        </authorList>
    </citation>
    <scope>NUCLEOTIDE SEQUENCE [LARGE SCALE GENOMIC DNA]</scope>
    <source>
        <strain evidence="8 9">SYSU DXS3180</strain>
    </source>
</reference>
<evidence type="ECO:0000256" key="2">
    <source>
        <dbReference type="ARBA" id="ARBA00022723"/>
    </source>
</evidence>
<comment type="cofactor">
    <cofactor evidence="5">
        <name>Zn(2+)</name>
        <dbReference type="ChEBI" id="CHEBI:29105"/>
    </cofactor>
    <text evidence="5">Binds 1 zinc ion per subunit.</text>
</comment>
<comment type="pathway">
    <text evidence="5">Amino-acid biosynthesis; L-histidine biosynthesis; L-histidine from 5-phospho-alpha-D-ribose 1-diphosphate: step 9/9.</text>
</comment>